<dbReference type="EMBL" id="HE575324">
    <property type="protein sequence ID" value="CCC95293.1"/>
    <property type="molecule type" value="Genomic_DNA"/>
</dbReference>
<dbReference type="PIRSF" id="PIRSF006060">
    <property type="entry name" value="AA_transporter"/>
    <property type="match status" value="1"/>
</dbReference>
<evidence type="ECO:0000313" key="10">
    <source>
        <dbReference type="EMBL" id="CCC95293.1"/>
    </source>
</evidence>
<sequence>MTGSVGNNAVTERQYFEHPRCHLFRQARGEPNNTIGSLSADIEGQPADGQAPSATDKHGPEKSLSPLILMGLMYTYTTSGAYAIEETVLGGGPLLGIISIILVPLLMAGPTTVVVAEMATAIPSNAAYLMWYCIAFNRVVYFAMVLLTLLFIFIDNALYSVLISEYVCTAVTCSDAATKLLRLGMVLITYSLNVMGVQTVGRLSIALSVVTVTPFLLMFSMHMIKSNFYLNWPAISYIPTKIDWATFLMTTSWNLCGLEHAATVVEETKAPQTTFIRALVPLLGLAYLTYIPPILTGASMREGMPDLSEWTTGFWSHVAYAVGGVPLKVIMIVASALSAHGLLLSSLCTTTQIISGIAYSEVFPGPINRMLYKRNKCFGTFHWTLTINALLSALFGMFLDFGPLIKVNQVFYGIRVLMIFISFLILRYRYPYLERPFRVPLEGKMLLLLIIPMLLFAGLVVLGMAESVESVIVNCSVLAATIVISLVYCLLIRKEGFYGRIVTEPLTGGEQQ</sequence>
<organism evidence="10">
    <name type="scientific">Trypanosoma congolense (strain IL3000)</name>
    <dbReference type="NCBI Taxonomy" id="1068625"/>
    <lineage>
        <taxon>Eukaryota</taxon>
        <taxon>Discoba</taxon>
        <taxon>Euglenozoa</taxon>
        <taxon>Kinetoplastea</taxon>
        <taxon>Metakinetoplastina</taxon>
        <taxon>Trypanosomatida</taxon>
        <taxon>Trypanosomatidae</taxon>
        <taxon>Trypanosoma</taxon>
        <taxon>Nannomonas</taxon>
    </lineage>
</organism>
<keyword evidence="4 9" id="KW-0812">Transmembrane</keyword>
<evidence type="ECO:0000256" key="1">
    <source>
        <dbReference type="ARBA" id="ARBA00004651"/>
    </source>
</evidence>
<dbReference type="InterPro" id="IPR002293">
    <property type="entry name" value="AA/rel_permease1"/>
</dbReference>
<proteinExistence type="inferred from homology"/>
<evidence type="ECO:0000256" key="8">
    <source>
        <dbReference type="SAM" id="MobiDB-lite"/>
    </source>
</evidence>
<feature type="transmembrane region" description="Helical" evidence="9">
    <location>
        <begin position="377"/>
        <end position="398"/>
    </location>
</feature>
<dbReference type="PANTHER" id="PTHR45826">
    <property type="entry name" value="POLYAMINE TRANSPORTER PUT1"/>
    <property type="match status" value="1"/>
</dbReference>
<comment type="subcellular location">
    <subcellularLocation>
        <location evidence="1">Cell membrane</location>
        <topology evidence="1">Multi-pass membrane protein</topology>
    </subcellularLocation>
</comment>
<keyword evidence="6 9" id="KW-0472">Membrane</keyword>
<evidence type="ECO:0000256" key="4">
    <source>
        <dbReference type="ARBA" id="ARBA00022692"/>
    </source>
</evidence>
<dbReference type="Gene3D" id="1.20.1740.10">
    <property type="entry name" value="Amino acid/polyamine transporter I"/>
    <property type="match status" value="1"/>
</dbReference>
<feature type="transmembrane region" description="Helical" evidence="9">
    <location>
        <begin position="410"/>
        <end position="426"/>
    </location>
</feature>
<keyword evidence="3" id="KW-1003">Cell membrane</keyword>
<evidence type="ECO:0000256" key="2">
    <source>
        <dbReference type="ARBA" id="ARBA00022448"/>
    </source>
</evidence>
<feature type="transmembrane region" description="Helical" evidence="9">
    <location>
        <begin position="471"/>
        <end position="491"/>
    </location>
</feature>
<dbReference type="Pfam" id="PF13520">
    <property type="entry name" value="AA_permease_2"/>
    <property type="match status" value="1"/>
</dbReference>
<dbReference type="PANTHER" id="PTHR45826:SF2">
    <property type="entry name" value="AMINO ACID TRANSPORTER"/>
    <property type="match status" value="1"/>
</dbReference>
<feature type="transmembrane region" description="Helical" evidence="9">
    <location>
        <begin position="278"/>
        <end position="298"/>
    </location>
</feature>
<evidence type="ECO:0000256" key="6">
    <source>
        <dbReference type="ARBA" id="ARBA00023136"/>
    </source>
</evidence>
<dbReference type="GO" id="GO:0005886">
    <property type="term" value="C:plasma membrane"/>
    <property type="evidence" value="ECO:0007669"/>
    <property type="project" value="UniProtKB-SubCell"/>
</dbReference>
<dbReference type="GO" id="GO:0015203">
    <property type="term" value="F:polyamine transmembrane transporter activity"/>
    <property type="evidence" value="ECO:0007669"/>
    <property type="project" value="UniProtKB-ARBA"/>
</dbReference>
<dbReference type="VEuPathDB" id="TriTrypDB:TcIL3000.11.7240"/>
<feature type="transmembrane region" description="Helical" evidence="9">
    <location>
        <begin position="318"/>
        <end position="337"/>
    </location>
</feature>
<feature type="transmembrane region" description="Helical" evidence="9">
    <location>
        <begin position="128"/>
        <end position="154"/>
    </location>
</feature>
<feature type="transmembrane region" description="Helical" evidence="9">
    <location>
        <begin position="200"/>
        <end position="219"/>
    </location>
</feature>
<feature type="transmembrane region" description="Helical" evidence="9">
    <location>
        <begin position="96"/>
        <end position="116"/>
    </location>
</feature>
<feature type="region of interest" description="Disordered" evidence="8">
    <location>
        <begin position="34"/>
        <end position="61"/>
    </location>
</feature>
<keyword evidence="5 9" id="KW-1133">Transmembrane helix</keyword>
<dbReference type="InterPro" id="IPR044566">
    <property type="entry name" value="RMV1-like"/>
</dbReference>
<evidence type="ECO:0000256" key="3">
    <source>
        <dbReference type="ARBA" id="ARBA00022475"/>
    </source>
</evidence>
<evidence type="ECO:0000256" key="9">
    <source>
        <dbReference type="SAM" id="Phobius"/>
    </source>
</evidence>
<reference evidence="10" key="1">
    <citation type="journal article" date="2012" name="Proc. Natl. Acad. Sci. U.S.A.">
        <title>Antigenic diversity is generated by distinct evolutionary mechanisms in African trypanosome species.</title>
        <authorList>
            <person name="Jackson A.P."/>
            <person name="Berry A."/>
            <person name="Aslett M."/>
            <person name="Allison H.C."/>
            <person name="Burton P."/>
            <person name="Vavrova-Anderson J."/>
            <person name="Brown R."/>
            <person name="Browne H."/>
            <person name="Corton N."/>
            <person name="Hauser H."/>
            <person name="Gamble J."/>
            <person name="Gilderthorp R."/>
            <person name="Marcello L."/>
            <person name="McQuillan J."/>
            <person name="Otto T.D."/>
            <person name="Quail M.A."/>
            <person name="Sanders M.J."/>
            <person name="van Tonder A."/>
            <person name="Ginger M.L."/>
            <person name="Field M.C."/>
            <person name="Barry J.D."/>
            <person name="Hertz-Fowler C."/>
            <person name="Berriman M."/>
        </authorList>
    </citation>
    <scope>NUCLEOTIDE SEQUENCE</scope>
    <source>
        <strain evidence="10">IL3000</strain>
    </source>
</reference>
<dbReference type="AlphaFoldDB" id="G0V0X2"/>
<evidence type="ECO:0000256" key="7">
    <source>
        <dbReference type="ARBA" id="ARBA00024041"/>
    </source>
</evidence>
<feature type="transmembrane region" description="Helical" evidence="9">
    <location>
        <begin position="446"/>
        <end position="465"/>
    </location>
</feature>
<keyword evidence="2" id="KW-0813">Transport</keyword>
<name>G0V0X2_TRYCI</name>
<feature type="transmembrane region" description="Helical" evidence="9">
    <location>
        <begin position="67"/>
        <end position="84"/>
    </location>
</feature>
<comment type="similarity">
    <text evidence="7">Belongs to the amino acid-polyamine-organocation (APC) superfamily. Polyamine:cation symporter (PHS) (TC 2.A.3.12) family.</text>
</comment>
<gene>
    <name evidence="10" type="ORF">TCIL3000_11_7240</name>
</gene>
<accession>G0V0X2</accession>
<protein>
    <submittedName>
        <fullName evidence="10">Uncharacterized protein TCIL3000_11_7240</fullName>
    </submittedName>
</protein>
<evidence type="ECO:0000256" key="5">
    <source>
        <dbReference type="ARBA" id="ARBA00022989"/>
    </source>
</evidence>